<keyword evidence="5" id="KW-1185">Reference proteome</keyword>
<reference evidence="4" key="1">
    <citation type="submission" date="2022-05" db="EMBL/GenBank/DDBJ databases">
        <title>An RpoN-dependent PEP-CTERM gene is involved in floc formation of an Aquincola tertiaricarbonis strain.</title>
        <authorList>
            <person name="Qiu D."/>
            <person name="Xia M."/>
        </authorList>
    </citation>
    <scope>NUCLEOTIDE SEQUENCE</scope>
    <source>
        <strain evidence="4">RN12</strain>
    </source>
</reference>
<keyword evidence="2 3" id="KW-0732">Signal</keyword>
<feature type="signal peptide" evidence="3">
    <location>
        <begin position="1"/>
        <end position="27"/>
    </location>
</feature>
<dbReference type="PANTHER" id="PTHR30035">
    <property type="entry name" value="LIPOPROTEIN VACJ-RELATED"/>
    <property type="match status" value="1"/>
</dbReference>
<dbReference type="Proteomes" id="UP001056201">
    <property type="component" value="Chromosome 2"/>
</dbReference>
<feature type="chain" id="PRO_5045503996" evidence="3">
    <location>
        <begin position="28"/>
        <end position="259"/>
    </location>
</feature>
<dbReference type="PANTHER" id="PTHR30035:SF3">
    <property type="entry name" value="INTERMEMBRANE PHOSPHOLIPID TRANSPORT SYSTEM LIPOPROTEIN MLAA"/>
    <property type="match status" value="1"/>
</dbReference>
<evidence type="ECO:0000256" key="2">
    <source>
        <dbReference type="ARBA" id="ARBA00022729"/>
    </source>
</evidence>
<evidence type="ECO:0000256" key="3">
    <source>
        <dbReference type="SAM" id="SignalP"/>
    </source>
</evidence>
<protein>
    <submittedName>
        <fullName evidence="4">VacJ family lipoprotein</fullName>
    </submittedName>
</protein>
<evidence type="ECO:0000313" key="4">
    <source>
        <dbReference type="EMBL" id="URI10664.1"/>
    </source>
</evidence>
<dbReference type="Pfam" id="PF04333">
    <property type="entry name" value="MlaA"/>
    <property type="match status" value="1"/>
</dbReference>
<comment type="similarity">
    <text evidence="1">Belongs to the MlaA family.</text>
</comment>
<evidence type="ECO:0000256" key="1">
    <source>
        <dbReference type="ARBA" id="ARBA00010634"/>
    </source>
</evidence>
<name>A0ABY4SHJ0_AQUTE</name>
<organism evidence="4 5">
    <name type="scientific">Aquincola tertiaricarbonis</name>
    <dbReference type="NCBI Taxonomy" id="391953"/>
    <lineage>
        <taxon>Bacteria</taxon>
        <taxon>Pseudomonadati</taxon>
        <taxon>Pseudomonadota</taxon>
        <taxon>Betaproteobacteria</taxon>
        <taxon>Burkholderiales</taxon>
        <taxon>Sphaerotilaceae</taxon>
        <taxon>Aquincola</taxon>
    </lineage>
</organism>
<dbReference type="InterPro" id="IPR007428">
    <property type="entry name" value="MlaA"/>
</dbReference>
<dbReference type="EMBL" id="CP097636">
    <property type="protein sequence ID" value="URI10664.1"/>
    <property type="molecule type" value="Genomic_DNA"/>
</dbReference>
<sequence>MSFDRHLLARTAAAALLSLAAPLAALAQSAAPAAGAAPSGTLPETTADADAPTAQVNDPFEGFNRGVYSFNDAVDRTVVKPVATGYQKVVPEIVRGWVTNFFGNLDDAWSLVNLVLQGKPRQAYDMTVRVTTNTVLGLGGFLDIASAAGIERHQEDFGQTLGWWGVPAGPFLMLPLLGPSQVRDAAALPLDMTWDNSFVDHEATKWQLTALNAINTRANLLTASGLLDTVALDRYSFLRDAYVQRRQSMVYDGNPPQPK</sequence>
<accession>A0ABY4SHJ0</accession>
<proteinExistence type="inferred from homology"/>
<dbReference type="PRINTS" id="PR01805">
    <property type="entry name" value="VACJLIPOPROT"/>
</dbReference>
<keyword evidence="4" id="KW-0449">Lipoprotein</keyword>
<dbReference type="RefSeq" id="WP_250198869.1">
    <property type="nucleotide sequence ID" value="NZ_CP097636.1"/>
</dbReference>
<evidence type="ECO:0000313" key="5">
    <source>
        <dbReference type="Proteomes" id="UP001056201"/>
    </source>
</evidence>
<gene>
    <name evidence="4" type="ORF">MW290_16875</name>
</gene>